<organism evidence="1 2">
    <name type="scientific">Halalkalibacillus sediminis</name>
    <dbReference type="NCBI Taxonomy" id="2018042"/>
    <lineage>
        <taxon>Bacteria</taxon>
        <taxon>Bacillati</taxon>
        <taxon>Bacillota</taxon>
        <taxon>Bacilli</taxon>
        <taxon>Bacillales</taxon>
        <taxon>Bacillaceae</taxon>
        <taxon>Halalkalibacillus</taxon>
    </lineage>
</organism>
<dbReference type="InterPro" id="IPR010235">
    <property type="entry name" value="HepT"/>
</dbReference>
<dbReference type="OrthoDB" id="9810452at2"/>
<comment type="caution">
    <text evidence="1">The sequence shown here is derived from an EMBL/GenBank/DDBJ whole genome shotgun (WGS) entry which is preliminary data.</text>
</comment>
<gene>
    <name evidence="1" type="ORF">CEY16_06605</name>
</gene>
<dbReference type="AlphaFoldDB" id="A0A2I0QTH4"/>
<accession>A0A2I0QTH4</accession>
<keyword evidence="2" id="KW-1185">Reference proteome</keyword>
<evidence type="ECO:0000313" key="2">
    <source>
        <dbReference type="Proteomes" id="UP000243524"/>
    </source>
</evidence>
<protein>
    <submittedName>
        <fullName evidence="1">Nucleotidyltransferase</fullName>
    </submittedName>
</protein>
<name>A0A2I0QTH4_9BACI</name>
<dbReference type="RefSeq" id="WP_101331212.1">
    <property type="nucleotide sequence ID" value="NZ_PJNH01000002.1"/>
</dbReference>
<dbReference type="EMBL" id="PJNH01000002">
    <property type="protein sequence ID" value="PKR77604.1"/>
    <property type="molecule type" value="Genomic_DNA"/>
</dbReference>
<keyword evidence="1" id="KW-0808">Transferase</keyword>
<dbReference type="GO" id="GO:0016740">
    <property type="term" value="F:transferase activity"/>
    <property type="evidence" value="ECO:0007669"/>
    <property type="project" value="UniProtKB-KW"/>
</dbReference>
<dbReference type="Pfam" id="PF08780">
    <property type="entry name" value="NTase_sub_bind"/>
    <property type="match status" value="1"/>
</dbReference>
<evidence type="ECO:0000313" key="1">
    <source>
        <dbReference type="EMBL" id="PKR77604.1"/>
    </source>
</evidence>
<sequence>MDPYKEGRWKEQFEKFEKSFELLEKYQDISIDSEIERTGMIHFFEMSMEHAYSTLFDYLDAKGNPVESKRHALKEIKEYPFIQNHRTWMKIYNRRNLAYYLFTEKVARQLTQDIQTTYYPELKYFYQQLSLEK</sequence>
<dbReference type="Gene3D" id="1.20.120.330">
    <property type="entry name" value="Nucleotidyltransferases domain 2"/>
    <property type="match status" value="1"/>
</dbReference>
<proteinExistence type="predicted"/>
<dbReference type="Proteomes" id="UP000243524">
    <property type="component" value="Unassembled WGS sequence"/>
</dbReference>
<reference evidence="1 2" key="1">
    <citation type="submission" date="2017-06" db="EMBL/GenBank/DDBJ databases">
        <title>the draft geome sequence of Illustriluteabacillus marina B3227.</title>
        <authorList>
            <person name="He R.-H."/>
            <person name="Du Z.-J."/>
        </authorList>
    </citation>
    <scope>NUCLEOTIDE SEQUENCE [LARGE SCALE GENOMIC DNA]</scope>
    <source>
        <strain evidence="1 2">B3227</strain>
    </source>
</reference>
<dbReference type="SUPFAM" id="SSF81593">
    <property type="entry name" value="Nucleotidyltransferase substrate binding subunit/domain"/>
    <property type="match status" value="1"/>
</dbReference>